<evidence type="ECO:0000313" key="5">
    <source>
        <dbReference type="Proteomes" id="UP000016843"/>
    </source>
</evidence>
<dbReference type="eggNOG" id="COG1611">
    <property type="taxonomic scope" value="Bacteria"/>
</dbReference>
<dbReference type="GO" id="GO:0008714">
    <property type="term" value="F:AMP nucleosidase activity"/>
    <property type="evidence" value="ECO:0007669"/>
    <property type="project" value="UniProtKB-EC"/>
</dbReference>
<evidence type="ECO:0000256" key="3">
    <source>
        <dbReference type="RuleBase" id="RU363015"/>
    </source>
</evidence>
<sequence length="215" mass="24308">MERLPAKNGWKWMEIFTFEKFKNTGMKKITVYCGSNKGKNPEYAQGAKELAQEMIKRNLSLVYGAGNVGLMGVIADEMLKAGRDVIGIIPQKLVDIEVAHRGCTELIVVETMRDRKWLMAEKGDGFIAMPGGIGTFEELFEIMTLNQLAYISKPLALYNYNGYYDKLIGFLEHSAAEGFLHQAQMDLLIVSSDPGEIFDRMLAFEPKHSEKWEVK</sequence>
<keyword evidence="5" id="KW-1185">Reference proteome</keyword>
<dbReference type="NCBIfam" id="TIGR00730">
    <property type="entry name" value="Rossman fold protein, TIGR00730 family"/>
    <property type="match status" value="1"/>
</dbReference>
<dbReference type="Proteomes" id="UP000016843">
    <property type="component" value="Unassembled WGS sequence"/>
</dbReference>
<protein>
    <recommendedName>
        <fullName evidence="3">Cytokinin riboside 5'-monophosphate phosphoribohydrolase</fullName>
        <ecNumber evidence="3">3.2.2.n1</ecNumber>
    </recommendedName>
</protein>
<dbReference type="PATRIC" id="fig|1123057.7.peg.1193"/>
<proteinExistence type="inferred from homology"/>
<dbReference type="Pfam" id="PF03641">
    <property type="entry name" value="Lysine_decarbox"/>
    <property type="match status" value="1"/>
</dbReference>
<keyword evidence="3" id="KW-0378">Hydrolase</keyword>
<organism evidence="4 5">
    <name type="scientific">Rhodonellum psychrophilum GCM71 = DSM 17998</name>
    <dbReference type="NCBI Taxonomy" id="1123057"/>
    <lineage>
        <taxon>Bacteria</taxon>
        <taxon>Pseudomonadati</taxon>
        <taxon>Bacteroidota</taxon>
        <taxon>Cytophagia</taxon>
        <taxon>Cytophagales</taxon>
        <taxon>Cytophagaceae</taxon>
        <taxon>Rhodonellum</taxon>
    </lineage>
</organism>
<reference evidence="4 5" key="1">
    <citation type="journal article" date="2013" name="Genome Announc.">
        <title>Draft Genome Sequence of the Psychrophilic and Alkaliphilic Rhodonellum psychrophilum Strain GCM71T.</title>
        <authorList>
            <person name="Hauptmann A.L."/>
            <person name="Glaring M.A."/>
            <person name="Hallin P.F."/>
            <person name="Prieme A."/>
            <person name="Stougaard P."/>
        </authorList>
    </citation>
    <scope>NUCLEOTIDE SEQUENCE [LARGE SCALE GENOMIC DNA]</scope>
    <source>
        <strain evidence="4 5">GCM71</strain>
    </source>
</reference>
<dbReference type="SUPFAM" id="SSF102405">
    <property type="entry name" value="MCP/YpsA-like"/>
    <property type="match status" value="1"/>
</dbReference>
<gene>
    <name evidence="4" type="ORF">P872_01815</name>
</gene>
<dbReference type="EMBL" id="AWXR01000009">
    <property type="protein sequence ID" value="ERM83775.1"/>
    <property type="molecule type" value="Genomic_DNA"/>
</dbReference>
<comment type="caution">
    <text evidence="4">The sequence shown here is derived from an EMBL/GenBank/DDBJ whole genome shotgun (WGS) entry which is preliminary data.</text>
</comment>
<evidence type="ECO:0000313" key="4">
    <source>
        <dbReference type="EMBL" id="ERM83775.1"/>
    </source>
</evidence>
<evidence type="ECO:0000256" key="1">
    <source>
        <dbReference type="ARBA" id="ARBA00000274"/>
    </source>
</evidence>
<dbReference type="EC" id="3.2.2.n1" evidence="3"/>
<dbReference type="GO" id="GO:0009691">
    <property type="term" value="P:cytokinin biosynthetic process"/>
    <property type="evidence" value="ECO:0007669"/>
    <property type="project" value="UniProtKB-UniRule"/>
</dbReference>
<comment type="catalytic activity">
    <reaction evidence="1">
        <text>AMP + H2O = D-ribose 5-phosphate + adenine</text>
        <dbReference type="Rhea" id="RHEA:20129"/>
        <dbReference type="ChEBI" id="CHEBI:15377"/>
        <dbReference type="ChEBI" id="CHEBI:16708"/>
        <dbReference type="ChEBI" id="CHEBI:78346"/>
        <dbReference type="ChEBI" id="CHEBI:456215"/>
        <dbReference type="EC" id="3.2.2.4"/>
    </reaction>
</comment>
<dbReference type="InterPro" id="IPR005269">
    <property type="entry name" value="LOG"/>
</dbReference>
<accession>U5BT63</accession>
<keyword evidence="3" id="KW-0203">Cytokinin biosynthesis</keyword>
<evidence type="ECO:0000256" key="2">
    <source>
        <dbReference type="ARBA" id="ARBA00006763"/>
    </source>
</evidence>
<dbReference type="Gene3D" id="3.40.50.450">
    <property type="match status" value="1"/>
</dbReference>
<dbReference type="PANTHER" id="PTHR31223:SF70">
    <property type="entry name" value="LOG FAMILY PROTEIN YJL055W"/>
    <property type="match status" value="1"/>
</dbReference>
<dbReference type="PANTHER" id="PTHR31223">
    <property type="entry name" value="LOG FAMILY PROTEIN YJL055W"/>
    <property type="match status" value="1"/>
</dbReference>
<dbReference type="GO" id="GO:0005829">
    <property type="term" value="C:cytosol"/>
    <property type="evidence" value="ECO:0007669"/>
    <property type="project" value="TreeGrafter"/>
</dbReference>
<dbReference type="AlphaFoldDB" id="U5BT63"/>
<comment type="similarity">
    <text evidence="2 3">Belongs to the LOG family.</text>
</comment>
<name>U5BT63_9BACT</name>
<dbReference type="InterPro" id="IPR031100">
    <property type="entry name" value="LOG_fam"/>
</dbReference>